<evidence type="ECO:0000256" key="1">
    <source>
        <dbReference type="SAM" id="MobiDB-lite"/>
    </source>
</evidence>
<dbReference type="EMBL" id="JABANM010002008">
    <property type="protein sequence ID" value="KAF4753305.1"/>
    <property type="molecule type" value="Genomic_DNA"/>
</dbReference>
<proteinExistence type="predicted"/>
<feature type="compositionally biased region" description="Polar residues" evidence="1">
    <location>
        <begin position="1"/>
        <end position="12"/>
    </location>
</feature>
<feature type="non-terminal residue" evidence="2">
    <location>
        <position position="219"/>
    </location>
</feature>
<accession>A0A7J6U7F0</accession>
<dbReference type="Proteomes" id="UP000574390">
    <property type="component" value="Unassembled WGS sequence"/>
</dbReference>
<reference evidence="2 3" key="1">
    <citation type="submission" date="2020-04" db="EMBL/GenBank/DDBJ databases">
        <title>Perkinsus olseni comparative genomics.</title>
        <authorList>
            <person name="Bogema D.R."/>
        </authorList>
    </citation>
    <scope>NUCLEOTIDE SEQUENCE [LARGE SCALE GENOMIC DNA]</scope>
    <source>
        <strain evidence="2">ATCC PRA-205</strain>
    </source>
</reference>
<comment type="caution">
    <text evidence="2">The sequence shown here is derived from an EMBL/GenBank/DDBJ whole genome shotgun (WGS) entry which is preliminary data.</text>
</comment>
<name>A0A7J6U7F0_PEROL</name>
<dbReference type="AlphaFoldDB" id="A0A7J6U7F0"/>
<sequence length="219" mass="23825">FDIEAHQNTVPSGPSVDSRPPAAHSPLTIRHPRVGDNTPSLSTGVHDGAYETDDTGLDNVKEVAMYVETEPDTDRLWVKLIFSLCNYEEPLYFHDAMAMTDDDGCLQLDLSGEGHSLDIPVLQACIRAQSIPPTSFRICGGTRGSGCYLKFNRTDSIGQAEGLTTSSSTVKIQLHRVSHSGGPLVYARLLLGFCPTPSFIESQIRMSNPQYDQMPVGIG</sequence>
<feature type="region of interest" description="Disordered" evidence="1">
    <location>
        <begin position="1"/>
        <end position="49"/>
    </location>
</feature>
<evidence type="ECO:0000313" key="2">
    <source>
        <dbReference type="EMBL" id="KAF4753305.1"/>
    </source>
</evidence>
<evidence type="ECO:0000313" key="3">
    <source>
        <dbReference type="Proteomes" id="UP000574390"/>
    </source>
</evidence>
<gene>
    <name evidence="2" type="ORF">FOZ62_000451</name>
</gene>
<protein>
    <submittedName>
        <fullName evidence="2">Uncharacterized protein</fullName>
    </submittedName>
</protein>
<organism evidence="2 3">
    <name type="scientific">Perkinsus olseni</name>
    <name type="common">Perkinsus atlanticus</name>
    <dbReference type="NCBI Taxonomy" id="32597"/>
    <lineage>
        <taxon>Eukaryota</taxon>
        <taxon>Sar</taxon>
        <taxon>Alveolata</taxon>
        <taxon>Perkinsozoa</taxon>
        <taxon>Perkinsea</taxon>
        <taxon>Perkinsida</taxon>
        <taxon>Perkinsidae</taxon>
        <taxon>Perkinsus</taxon>
    </lineage>
</organism>